<dbReference type="AlphaFoldDB" id="A0A453FHD2"/>
<reference evidence="3" key="2">
    <citation type="journal article" date="2017" name="Nat. Plants">
        <title>The Aegilops tauschii genome reveals multiple impacts of transposons.</title>
        <authorList>
            <person name="Zhao G."/>
            <person name="Zou C."/>
            <person name="Li K."/>
            <person name="Wang K."/>
            <person name="Li T."/>
            <person name="Gao L."/>
            <person name="Zhang X."/>
            <person name="Wang H."/>
            <person name="Yang Z."/>
            <person name="Liu X."/>
            <person name="Jiang W."/>
            <person name="Mao L."/>
            <person name="Kong X."/>
            <person name="Jiao Y."/>
            <person name="Jia J."/>
        </authorList>
    </citation>
    <scope>NUCLEOTIDE SEQUENCE [LARGE SCALE GENOMIC DNA]</scope>
    <source>
        <strain evidence="3">cv. AL8/78</strain>
    </source>
</reference>
<dbReference type="PANTHER" id="PTHR23406:SF89">
    <property type="entry name" value="NADP-DEPENDENT MALIC ENZYME 1"/>
    <property type="match status" value="1"/>
</dbReference>
<dbReference type="Gramene" id="AET3Gv20678000.13">
    <property type="protein sequence ID" value="AET3Gv20678000.13"/>
    <property type="gene ID" value="AET3Gv20678000"/>
</dbReference>
<feature type="region of interest" description="Disordered" evidence="1">
    <location>
        <begin position="1"/>
        <end position="21"/>
    </location>
</feature>
<reference evidence="2" key="5">
    <citation type="journal article" date="2021" name="G3 (Bethesda)">
        <title>Aegilops tauschii genome assembly Aet v5.0 features greater sequence contiguity and improved annotation.</title>
        <authorList>
            <person name="Wang L."/>
            <person name="Zhu T."/>
            <person name="Rodriguez J.C."/>
            <person name="Deal K.R."/>
            <person name="Dubcovsky J."/>
            <person name="McGuire P.E."/>
            <person name="Lux T."/>
            <person name="Spannagl M."/>
            <person name="Mayer K.F.X."/>
            <person name="Baldrich P."/>
            <person name="Meyers B.C."/>
            <person name="Huo N."/>
            <person name="Gu Y.Q."/>
            <person name="Zhou H."/>
            <person name="Devos K.M."/>
            <person name="Bennetzen J.L."/>
            <person name="Unver T."/>
            <person name="Budak H."/>
            <person name="Gulick P.J."/>
            <person name="Galiba G."/>
            <person name="Kalapos B."/>
            <person name="Nelson D.R."/>
            <person name="Li P."/>
            <person name="You F.M."/>
            <person name="Luo M.C."/>
            <person name="Dvorak J."/>
        </authorList>
    </citation>
    <scope>NUCLEOTIDE SEQUENCE [LARGE SCALE GENOMIC DNA]</scope>
    <source>
        <strain evidence="2">cv. AL8/78</strain>
    </source>
</reference>
<dbReference type="Proteomes" id="UP000015105">
    <property type="component" value="Chromosome 3D"/>
</dbReference>
<dbReference type="GO" id="GO:0009507">
    <property type="term" value="C:chloroplast"/>
    <property type="evidence" value="ECO:0007669"/>
    <property type="project" value="TreeGrafter"/>
</dbReference>
<reference evidence="2" key="3">
    <citation type="journal article" date="2017" name="Nature">
        <title>Genome sequence of the progenitor of the wheat D genome Aegilops tauschii.</title>
        <authorList>
            <person name="Luo M.C."/>
            <person name="Gu Y.Q."/>
            <person name="Puiu D."/>
            <person name="Wang H."/>
            <person name="Twardziok S.O."/>
            <person name="Deal K.R."/>
            <person name="Huo N."/>
            <person name="Zhu T."/>
            <person name="Wang L."/>
            <person name="Wang Y."/>
            <person name="McGuire P.E."/>
            <person name="Liu S."/>
            <person name="Long H."/>
            <person name="Ramasamy R.K."/>
            <person name="Rodriguez J.C."/>
            <person name="Van S.L."/>
            <person name="Yuan L."/>
            <person name="Wang Z."/>
            <person name="Xia Z."/>
            <person name="Xiao L."/>
            <person name="Anderson O.D."/>
            <person name="Ouyang S."/>
            <person name="Liang Y."/>
            <person name="Zimin A.V."/>
            <person name="Pertea G."/>
            <person name="Qi P."/>
            <person name="Bennetzen J.L."/>
            <person name="Dai X."/>
            <person name="Dawson M.W."/>
            <person name="Muller H.G."/>
            <person name="Kugler K."/>
            <person name="Rivarola-Duarte L."/>
            <person name="Spannagl M."/>
            <person name="Mayer K.F.X."/>
            <person name="Lu F.H."/>
            <person name="Bevan M.W."/>
            <person name="Leroy P."/>
            <person name="Li P."/>
            <person name="You F.M."/>
            <person name="Sun Q."/>
            <person name="Liu Z."/>
            <person name="Lyons E."/>
            <person name="Wicker T."/>
            <person name="Salzberg S.L."/>
            <person name="Devos K.M."/>
            <person name="Dvorak J."/>
        </authorList>
    </citation>
    <scope>NUCLEOTIDE SEQUENCE [LARGE SCALE GENOMIC DNA]</scope>
    <source>
        <strain evidence="2">cv. AL8/78</strain>
    </source>
</reference>
<reference evidence="2" key="4">
    <citation type="submission" date="2019-03" db="UniProtKB">
        <authorList>
            <consortium name="EnsemblPlants"/>
        </authorList>
    </citation>
    <scope>IDENTIFICATION</scope>
</reference>
<feature type="compositionally biased region" description="Polar residues" evidence="1">
    <location>
        <begin position="1"/>
        <end position="12"/>
    </location>
</feature>
<keyword evidence="3" id="KW-1185">Reference proteome</keyword>
<dbReference type="InterPro" id="IPR046346">
    <property type="entry name" value="Aminoacid_DH-like_N_sf"/>
</dbReference>
<evidence type="ECO:0000313" key="3">
    <source>
        <dbReference type="Proteomes" id="UP000015105"/>
    </source>
</evidence>
<sequence length="309" mass="34182">SRHKPTTFQASTCFPPPRSTPSAAGARRLAVAVRAVAGGVRSAAAMRARFLPLLARQWQHRASGSSGARRGCCGRHQCGETRRGLAAAAAAARWWHVGRRGFVASVEAGAKGEMESTMKEIRGGGAPCVLDMDDAATVGGGVEDTYGEDRATEEQLVTPWTVSVASGYNLLRDPRYNKGLAFTEKERETHYLRGLLPPAVTSQELQERKIMHNIRQYQLPLQRYMAMMDLQVTVHYIFLSFHSVADVRNLLWLHCCFNPYCRRGMRGFSTSSSLTMLRSCFLLCTLQLLVRPAKSTGLYLVVRRVFTSA</sequence>
<proteinExistence type="predicted"/>
<evidence type="ECO:0000313" key="2">
    <source>
        <dbReference type="EnsemblPlants" id="AET3Gv20678000.13"/>
    </source>
</evidence>
<dbReference type="PANTHER" id="PTHR23406">
    <property type="entry name" value="MALIC ENZYME-RELATED"/>
    <property type="match status" value="1"/>
</dbReference>
<dbReference type="Gene3D" id="1.20.1370.30">
    <property type="match status" value="1"/>
</dbReference>
<dbReference type="EnsemblPlants" id="AET3Gv20678000.13">
    <property type="protein sequence ID" value="AET3Gv20678000.13"/>
    <property type="gene ID" value="AET3Gv20678000"/>
</dbReference>
<organism evidence="2 3">
    <name type="scientific">Aegilops tauschii subsp. strangulata</name>
    <name type="common">Goatgrass</name>
    <dbReference type="NCBI Taxonomy" id="200361"/>
    <lineage>
        <taxon>Eukaryota</taxon>
        <taxon>Viridiplantae</taxon>
        <taxon>Streptophyta</taxon>
        <taxon>Embryophyta</taxon>
        <taxon>Tracheophyta</taxon>
        <taxon>Spermatophyta</taxon>
        <taxon>Magnoliopsida</taxon>
        <taxon>Liliopsida</taxon>
        <taxon>Poales</taxon>
        <taxon>Poaceae</taxon>
        <taxon>BOP clade</taxon>
        <taxon>Pooideae</taxon>
        <taxon>Triticodae</taxon>
        <taxon>Triticeae</taxon>
        <taxon>Triticinae</taxon>
        <taxon>Aegilops</taxon>
    </lineage>
</organism>
<dbReference type="SUPFAM" id="SSF53223">
    <property type="entry name" value="Aminoacid dehydrogenase-like, N-terminal domain"/>
    <property type="match status" value="1"/>
</dbReference>
<evidence type="ECO:0000256" key="1">
    <source>
        <dbReference type="SAM" id="MobiDB-lite"/>
    </source>
</evidence>
<dbReference type="GO" id="GO:0004473">
    <property type="term" value="F:malate dehydrogenase (decarboxylating) (NADP+) activity"/>
    <property type="evidence" value="ECO:0007669"/>
    <property type="project" value="TreeGrafter"/>
</dbReference>
<reference evidence="3" key="1">
    <citation type="journal article" date="2014" name="Science">
        <title>Ancient hybridizations among the ancestral genomes of bread wheat.</title>
        <authorList>
            <consortium name="International Wheat Genome Sequencing Consortium,"/>
            <person name="Marcussen T."/>
            <person name="Sandve S.R."/>
            <person name="Heier L."/>
            <person name="Spannagl M."/>
            <person name="Pfeifer M."/>
            <person name="Jakobsen K.S."/>
            <person name="Wulff B.B."/>
            <person name="Steuernagel B."/>
            <person name="Mayer K.F."/>
            <person name="Olsen O.A."/>
        </authorList>
    </citation>
    <scope>NUCLEOTIDE SEQUENCE [LARGE SCALE GENOMIC DNA]</scope>
    <source>
        <strain evidence="3">cv. AL8/78</strain>
    </source>
</reference>
<dbReference type="GO" id="GO:0006108">
    <property type="term" value="P:malate metabolic process"/>
    <property type="evidence" value="ECO:0007669"/>
    <property type="project" value="TreeGrafter"/>
</dbReference>
<accession>A0A453FHD2</accession>
<name>A0A453FHD2_AEGTS</name>
<protein>
    <submittedName>
        <fullName evidence="2">Uncharacterized protein</fullName>
    </submittedName>
</protein>